<dbReference type="Proteomes" id="UP000199081">
    <property type="component" value="Unassembled WGS sequence"/>
</dbReference>
<feature type="transmembrane region" description="Helical" evidence="1">
    <location>
        <begin position="221"/>
        <end position="242"/>
    </location>
</feature>
<protein>
    <submittedName>
        <fullName evidence="2">Uncharacterized protein</fullName>
    </submittedName>
</protein>
<keyword evidence="1" id="KW-0812">Transmembrane</keyword>
<dbReference type="AlphaFoldDB" id="A0A1H7NM54"/>
<keyword evidence="1" id="KW-1133">Transmembrane helix</keyword>
<evidence type="ECO:0000256" key="1">
    <source>
        <dbReference type="SAM" id="Phobius"/>
    </source>
</evidence>
<dbReference type="RefSeq" id="WP_091482596.1">
    <property type="nucleotide sequence ID" value="NZ_BJYC01000017.1"/>
</dbReference>
<gene>
    <name evidence="2" type="ORF">SAMN04488099_11534</name>
</gene>
<reference evidence="3" key="1">
    <citation type="submission" date="2016-10" db="EMBL/GenBank/DDBJ databases">
        <authorList>
            <person name="Varghese N."/>
            <person name="Submissions S."/>
        </authorList>
    </citation>
    <scope>NUCLEOTIDE SEQUENCE [LARGE SCALE GENOMIC DNA]</scope>
    <source>
        <strain evidence="3">DSM 19183</strain>
    </source>
</reference>
<keyword evidence="3" id="KW-1185">Reference proteome</keyword>
<proteinExistence type="predicted"/>
<evidence type="ECO:0000313" key="2">
    <source>
        <dbReference type="EMBL" id="SEL24592.1"/>
    </source>
</evidence>
<dbReference type="OrthoDB" id="2166071at2"/>
<evidence type="ECO:0000313" key="3">
    <source>
        <dbReference type="Proteomes" id="UP000199081"/>
    </source>
</evidence>
<keyword evidence="1" id="KW-0472">Membrane</keyword>
<sequence>MENGLVLNDFKQFLVYKRKIILIVTLLITLAIVGFSVFTELRASDEVEETTEPVEEIGDFTDSDIENLLLEDRQNLSNNDIAMINDFLFEDAYAFRIYIENRDGSVFNRSNLMHEIFTSDQVITMLESQAGHELDLIEDFFVTVDYNSNNVIFTITIGTGNVDANAAISQALYDSLAENEIEIINEKVTYLFEEPQSVDLNEDIQEVAVADSPSDNLLETIGISAIIGIFLGAGFGVVAAYAHSLIEKKVNPLYNFNLKSGDIFINFSDKKKSEDLIQNEVWHAIMHPVDKQKLVLTQSGTLRNQLAHLADEESLFSGYITSEAHDVKSSKEFDESIIIVENGNTDKQWYTDQVNQIKVYGTPTKIIKL</sequence>
<dbReference type="EMBL" id="FNZU01000015">
    <property type="protein sequence ID" value="SEL24592.1"/>
    <property type="molecule type" value="Genomic_DNA"/>
</dbReference>
<organism evidence="2 3">
    <name type="scientific">Alkalibacterium pelagium</name>
    <dbReference type="NCBI Taxonomy" id="426702"/>
    <lineage>
        <taxon>Bacteria</taxon>
        <taxon>Bacillati</taxon>
        <taxon>Bacillota</taxon>
        <taxon>Bacilli</taxon>
        <taxon>Lactobacillales</taxon>
        <taxon>Carnobacteriaceae</taxon>
        <taxon>Alkalibacterium</taxon>
    </lineage>
</organism>
<feature type="transmembrane region" description="Helical" evidence="1">
    <location>
        <begin position="20"/>
        <end position="38"/>
    </location>
</feature>
<name>A0A1H7NM54_9LACT</name>
<accession>A0A1H7NM54</accession>
<dbReference type="STRING" id="426702.SAMN04488099_11534"/>